<dbReference type="Gene3D" id="1.50.10.20">
    <property type="match status" value="1"/>
</dbReference>
<evidence type="ECO:0000313" key="3">
    <source>
        <dbReference type="Proteomes" id="UP001596091"/>
    </source>
</evidence>
<evidence type="ECO:0000256" key="1">
    <source>
        <dbReference type="SAM" id="SignalP"/>
    </source>
</evidence>
<evidence type="ECO:0008006" key="4">
    <source>
        <dbReference type="Google" id="ProtNLM"/>
    </source>
</evidence>
<dbReference type="SUPFAM" id="SSF48239">
    <property type="entry name" value="Terpenoid cyclases/Protein prenyltransferases"/>
    <property type="match status" value="1"/>
</dbReference>
<dbReference type="Proteomes" id="UP001596091">
    <property type="component" value="Unassembled WGS sequence"/>
</dbReference>
<accession>A0ABW1EEE3</accession>
<evidence type="ECO:0000313" key="2">
    <source>
        <dbReference type="EMBL" id="MFC5862702.1"/>
    </source>
</evidence>
<name>A0ABW1EEE3_9BACT</name>
<dbReference type="InterPro" id="IPR008930">
    <property type="entry name" value="Terpenoid_cyclase/PrenylTrfase"/>
</dbReference>
<proteinExistence type="predicted"/>
<keyword evidence="3" id="KW-1185">Reference proteome</keyword>
<protein>
    <recommendedName>
        <fullName evidence="4">Squalene--hopene cyclase</fullName>
    </recommendedName>
</protein>
<dbReference type="EMBL" id="JBHSPH010000002">
    <property type="protein sequence ID" value="MFC5862702.1"/>
    <property type="molecule type" value="Genomic_DNA"/>
</dbReference>
<dbReference type="RefSeq" id="WP_263336455.1">
    <property type="nucleotide sequence ID" value="NZ_JAGSYH010000003.1"/>
</dbReference>
<keyword evidence="1" id="KW-0732">Signal</keyword>
<comment type="caution">
    <text evidence="2">The sequence shown here is derived from an EMBL/GenBank/DDBJ whole genome shotgun (WGS) entry which is preliminary data.</text>
</comment>
<reference evidence="3" key="1">
    <citation type="journal article" date="2019" name="Int. J. Syst. Evol. Microbiol.">
        <title>The Global Catalogue of Microorganisms (GCM) 10K type strain sequencing project: providing services to taxonomists for standard genome sequencing and annotation.</title>
        <authorList>
            <consortium name="The Broad Institute Genomics Platform"/>
            <consortium name="The Broad Institute Genome Sequencing Center for Infectious Disease"/>
            <person name="Wu L."/>
            <person name="Ma J."/>
        </authorList>
    </citation>
    <scope>NUCLEOTIDE SEQUENCE [LARGE SCALE GENOMIC DNA]</scope>
    <source>
        <strain evidence="3">JCM 4087</strain>
    </source>
</reference>
<organism evidence="2 3">
    <name type="scientific">Acidicapsa dinghuensis</name>
    <dbReference type="NCBI Taxonomy" id="2218256"/>
    <lineage>
        <taxon>Bacteria</taxon>
        <taxon>Pseudomonadati</taxon>
        <taxon>Acidobacteriota</taxon>
        <taxon>Terriglobia</taxon>
        <taxon>Terriglobales</taxon>
        <taxon>Acidobacteriaceae</taxon>
        <taxon>Acidicapsa</taxon>
    </lineage>
</organism>
<feature type="chain" id="PRO_5045535624" description="Squalene--hopene cyclase" evidence="1">
    <location>
        <begin position="21"/>
        <end position="390"/>
    </location>
</feature>
<feature type="signal peptide" evidence="1">
    <location>
        <begin position="1"/>
        <end position="20"/>
    </location>
</feature>
<sequence length="390" mass="42645">MRVRPIAIVLLVCVAGVAAATLSAEGRGSGASKSDTPKATQGWDATAAAKYLDDREVWWQAWPHAQKDHGTVCVSCHTQVPYALARPVLRNALGQHTLTDPESAMIESVVKRVNLGDEAKTFYTDAQHGPGKTKEARNAEAVNNALILASYDAADTAGGAHMQPVTFAAFSAMWKLQERTGDKAGAWVWQNFHFSPWEAPESEYWGACMAAVATGIAPDHYREDARIQPNLKLLRDYLLREEPHQPMINRVALLWASSKLPGLMSNKDRDALARELAEKQHADGGWSVAELGTNAKGETVWKRHDDSSFNTNSDGVATGLIVLALEESGMKKNSAELKRGLAWLETNQNKDDGKWPAWSLNLKRDPNSDVGKFMSDAATGFSVLALERSR</sequence>
<gene>
    <name evidence="2" type="ORF">ACFPT7_10410</name>
</gene>